<evidence type="ECO:0000256" key="6">
    <source>
        <dbReference type="PIRSR" id="PIRSR000390-1"/>
    </source>
</evidence>
<name>A0A1H0WEV2_9BACI</name>
<organism evidence="9 10">
    <name type="scientific">Litchfieldia salsa</name>
    <dbReference type="NCBI Taxonomy" id="930152"/>
    <lineage>
        <taxon>Bacteria</taxon>
        <taxon>Bacillati</taxon>
        <taxon>Bacillota</taxon>
        <taxon>Bacilli</taxon>
        <taxon>Bacillales</taxon>
        <taxon>Bacillaceae</taxon>
        <taxon>Litchfieldia</taxon>
    </lineage>
</organism>
<dbReference type="PANTHER" id="PTHR30244:SF30">
    <property type="entry name" value="BLR5990 PROTEIN"/>
    <property type="match status" value="1"/>
</dbReference>
<reference evidence="10" key="1">
    <citation type="submission" date="2016-10" db="EMBL/GenBank/DDBJ databases">
        <authorList>
            <person name="Varghese N."/>
            <person name="Submissions S."/>
        </authorList>
    </citation>
    <scope>NUCLEOTIDE SEQUENCE [LARGE SCALE GENOMIC DNA]</scope>
    <source>
        <strain evidence="10">IBRC-M10078</strain>
    </source>
</reference>
<protein>
    <submittedName>
        <fullName evidence="9">Perosamine synthetase</fullName>
    </submittedName>
</protein>
<dbReference type="STRING" id="930152.SAMN05216565_110149"/>
<dbReference type="OrthoDB" id="9810913at2"/>
<dbReference type="GO" id="GO:0000271">
    <property type="term" value="P:polysaccharide biosynthetic process"/>
    <property type="evidence" value="ECO:0007669"/>
    <property type="project" value="TreeGrafter"/>
</dbReference>
<evidence type="ECO:0000256" key="4">
    <source>
        <dbReference type="ARBA" id="ARBA00022898"/>
    </source>
</evidence>
<dbReference type="InterPro" id="IPR015421">
    <property type="entry name" value="PyrdxlP-dep_Trfase_major"/>
</dbReference>
<dbReference type="AlphaFoldDB" id="A0A1H0WEV2"/>
<dbReference type="InterPro" id="IPR015424">
    <property type="entry name" value="PyrdxlP-dep_Trfase"/>
</dbReference>
<sequence length="387" mass="43198">MNIQLEEAVKQIKLWGKGKEFIPLHEPVFYGNEKKYVLDCIESGWVSSVGKYVDLLEDKLAEYTGIKYAVAVVNGTSALHIALKLAGVKRDEEVLIPSLTFIATANAVRYCDATPHFVDVEEQTLGLDPIALRSHLQEIVTQENGTSINKKTGRIIRAIVPMHTFGHPVDMDELLKVAEEFNLKVVEDAAESLGSFYKGKHTGTFGSLAAVSFNGNKAITTGGGGAILTNNEEYSRLAKHLTTTAKIPHRWEYNHDEVGFNYRMPNINAALGCAQLEQLPIFLEQKKSLTKKYELLFSNIDGISLFLEPQNAGSNYWLQTIKIDQSVYLRDELLLFLNNNGIMSRPIWTPLHELNPYQHCPSADLPITNKLKNILINIPSSPYLGVE</sequence>
<evidence type="ECO:0000256" key="3">
    <source>
        <dbReference type="ARBA" id="ARBA00022679"/>
    </source>
</evidence>
<evidence type="ECO:0000256" key="5">
    <source>
        <dbReference type="ARBA" id="ARBA00037999"/>
    </source>
</evidence>
<dbReference type="SUPFAM" id="SSF53383">
    <property type="entry name" value="PLP-dependent transferases"/>
    <property type="match status" value="1"/>
</dbReference>
<dbReference type="EMBL" id="FNJU01000010">
    <property type="protein sequence ID" value="SDP88816.1"/>
    <property type="molecule type" value="Genomic_DNA"/>
</dbReference>
<keyword evidence="4 7" id="KW-0663">Pyridoxal phosphate</keyword>
<dbReference type="PIRSF" id="PIRSF000390">
    <property type="entry name" value="PLP_StrS"/>
    <property type="match status" value="1"/>
</dbReference>
<dbReference type="InterPro" id="IPR026385">
    <property type="entry name" value="LegC-like"/>
</dbReference>
<dbReference type="PANTHER" id="PTHR30244">
    <property type="entry name" value="TRANSAMINASE"/>
    <property type="match status" value="1"/>
</dbReference>
<proteinExistence type="inferred from homology"/>
<evidence type="ECO:0000256" key="8">
    <source>
        <dbReference type="RuleBase" id="RU004508"/>
    </source>
</evidence>
<dbReference type="RefSeq" id="WP_090857330.1">
    <property type="nucleotide sequence ID" value="NZ_FNJU01000010.1"/>
</dbReference>
<dbReference type="Proteomes" id="UP000199159">
    <property type="component" value="Unassembled WGS sequence"/>
</dbReference>
<evidence type="ECO:0000256" key="2">
    <source>
        <dbReference type="ARBA" id="ARBA00022576"/>
    </source>
</evidence>
<dbReference type="InterPro" id="IPR000653">
    <property type="entry name" value="DegT/StrS_aminotransferase"/>
</dbReference>
<comment type="cofactor">
    <cofactor evidence="1">
        <name>pyridoxal 5'-phosphate</name>
        <dbReference type="ChEBI" id="CHEBI:597326"/>
    </cofactor>
</comment>
<feature type="modified residue" description="N6-(pyridoxal phosphate)lysine" evidence="7">
    <location>
        <position position="217"/>
    </location>
</feature>
<evidence type="ECO:0000256" key="7">
    <source>
        <dbReference type="PIRSR" id="PIRSR000390-2"/>
    </source>
</evidence>
<evidence type="ECO:0000313" key="9">
    <source>
        <dbReference type="EMBL" id="SDP88816.1"/>
    </source>
</evidence>
<dbReference type="CDD" id="cd00616">
    <property type="entry name" value="AHBA_syn"/>
    <property type="match status" value="1"/>
</dbReference>
<dbReference type="Gene3D" id="3.90.1150.10">
    <property type="entry name" value="Aspartate Aminotransferase, domain 1"/>
    <property type="match status" value="1"/>
</dbReference>
<accession>A0A1H0WEV2</accession>
<feature type="active site" description="Proton acceptor" evidence="6">
    <location>
        <position position="217"/>
    </location>
</feature>
<evidence type="ECO:0000313" key="10">
    <source>
        <dbReference type="Proteomes" id="UP000199159"/>
    </source>
</evidence>
<dbReference type="Gene3D" id="3.40.640.10">
    <property type="entry name" value="Type I PLP-dependent aspartate aminotransferase-like (Major domain)"/>
    <property type="match status" value="1"/>
</dbReference>
<keyword evidence="2" id="KW-0032">Aminotransferase</keyword>
<dbReference type="GO" id="GO:0030170">
    <property type="term" value="F:pyridoxal phosphate binding"/>
    <property type="evidence" value="ECO:0007669"/>
    <property type="project" value="TreeGrafter"/>
</dbReference>
<dbReference type="GO" id="GO:0008483">
    <property type="term" value="F:transaminase activity"/>
    <property type="evidence" value="ECO:0007669"/>
    <property type="project" value="UniProtKB-KW"/>
</dbReference>
<gene>
    <name evidence="9" type="ORF">SAMN05216565_110149</name>
</gene>
<keyword evidence="10" id="KW-1185">Reference proteome</keyword>
<dbReference type="NCBIfam" id="TIGR04181">
    <property type="entry name" value="NHT_00031"/>
    <property type="match status" value="1"/>
</dbReference>
<keyword evidence="3" id="KW-0808">Transferase</keyword>
<evidence type="ECO:0000256" key="1">
    <source>
        <dbReference type="ARBA" id="ARBA00001933"/>
    </source>
</evidence>
<comment type="similarity">
    <text evidence="5 8">Belongs to the DegT/DnrJ/EryC1 family.</text>
</comment>
<dbReference type="FunFam" id="3.40.640.10:FF:000090">
    <property type="entry name" value="Pyridoxal phosphate-dependent aminotransferase"/>
    <property type="match status" value="1"/>
</dbReference>
<dbReference type="InterPro" id="IPR015422">
    <property type="entry name" value="PyrdxlP-dep_Trfase_small"/>
</dbReference>
<dbReference type="Pfam" id="PF01041">
    <property type="entry name" value="DegT_DnrJ_EryC1"/>
    <property type="match status" value="1"/>
</dbReference>